<dbReference type="EMBL" id="BMGS01000001">
    <property type="protein sequence ID" value="GGG30223.1"/>
    <property type="molecule type" value="Genomic_DNA"/>
</dbReference>
<dbReference type="CDD" id="cd11378">
    <property type="entry name" value="DUF296"/>
    <property type="match status" value="1"/>
</dbReference>
<dbReference type="Proteomes" id="UP000601361">
    <property type="component" value="Unassembled WGS sequence"/>
</dbReference>
<name>A0ABQ1WI89_9BACT</name>
<dbReference type="Pfam" id="PF03479">
    <property type="entry name" value="PCC"/>
    <property type="match status" value="1"/>
</dbReference>
<proteinExistence type="predicted"/>
<comment type="caution">
    <text evidence="3">The sequence shown here is derived from an EMBL/GenBank/DDBJ whole genome shotgun (WGS) entry which is preliminary data.</text>
</comment>
<dbReference type="InterPro" id="IPR005175">
    <property type="entry name" value="PPC_dom"/>
</dbReference>
<feature type="domain" description="PPC" evidence="2">
    <location>
        <begin position="33"/>
        <end position="164"/>
    </location>
</feature>
<evidence type="ECO:0000256" key="1">
    <source>
        <dbReference type="SAM" id="MobiDB-lite"/>
    </source>
</evidence>
<dbReference type="SUPFAM" id="SSF117856">
    <property type="entry name" value="AF0104/ALDC/Ptd012-like"/>
    <property type="match status" value="1"/>
</dbReference>
<gene>
    <name evidence="3" type="ORF">GCM10011378_03590</name>
</gene>
<dbReference type="PROSITE" id="PS51742">
    <property type="entry name" value="PPC"/>
    <property type="match status" value="1"/>
</dbReference>
<keyword evidence="4" id="KW-1185">Reference proteome</keyword>
<protein>
    <recommendedName>
        <fullName evidence="2">PPC domain-containing protein</fullName>
    </recommendedName>
</protein>
<feature type="region of interest" description="Disordered" evidence="1">
    <location>
        <begin position="13"/>
        <end position="34"/>
    </location>
</feature>
<dbReference type="PANTHER" id="PTHR34988">
    <property type="entry name" value="PROTEIN, PUTATIVE-RELATED"/>
    <property type="match status" value="1"/>
</dbReference>
<evidence type="ECO:0000313" key="3">
    <source>
        <dbReference type="EMBL" id="GGG30223.1"/>
    </source>
</evidence>
<evidence type="ECO:0000259" key="2">
    <source>
        <dbReference type="PROSITE" id="PS51742"/>
    </source>
</evidence>
<reference evidence="4" key="1">
    <citation type="journal article" date="2019" name="Int. J. Syst. Evol. Microbiol.">
        <title>The Global Catalogue of Microorganisms (GCM) 10K type strain sequencing project: providing services to taxonomists for standard genome sequencing and annotation.</title>
        <authorList>
            <consortium name="The Broad Institute Genomics Platform"/>
            <consortium name="The Broad Institute Genome Sequencing Center for Infectious Disease"/>
            <person name="Wu L."/>
            <person name="Ma J."/>
        </authorList>
    </citation>
    <scope>NUCLEOTIDE SEQUENCE [LARGE SCALE GENOMIC DNA]</scope>
    <source>
        <strain evidence="4">CGMCC 1.12990</strain>
    </source>
</reference>
<organism evidence="3 4">
    <name type="scientific">Hymenobacter glacieicola</name>
    <dbReference type="NCBI Taxonomy" id="1562124"/>
    <lineage>
        <taxon>Bacteria</taxon>
        <taxon>Pseudomonadati</taxon>
        <taxon>Bacteroidota</taxon>
        <taxon>Cytophagia</taxon>
        <taxon>Cytophagales</taxon>
        <taxon>Hymenobacteraceae</taxon>
        <taxon>Hymenobacter</taxon>
    </lineage>
</organism>
<accession>A0ABQ1WI89</accession>
<feature type="compositionally biased region" description="Pro residues" evidence="1">
    <location>
        <begin position="18"/>
        <end position="30"/>
    </location>
</feature>
<dbReference type="PANTHER" id="PTHR34988:SF1">
    <property type="entry name" value="DNA-BINDING PROTEIN"/>
    <property type="match status" value="1"/>
</dbReference>
<evidence type="ECO:0000313" key="4">
    <source>
        <dbReference type="Proteomes" id="UP000601361"/>
    </source>
</evidence>
<dbReference type="Gene3D" id="3.30.1330.80">
    <property type="entry name" value="Hypothetical protein, similar to alpha- acetolactate decarboxylase, domain 2"/>
    <property type="match status" value="1"/>
</dbReference>
<sequence length="180" mass="19065">MLGLLVSATGSAQSVPAAMPPASPGLPKPSTPTSSLRNYALRLKPGQDLHQELLAFAAQHQLRAAAVLTCVGSLTTTTLRLANQEGPTQYHGHFEIVSLVGTLSVNGSHLHLAVADSTGRTIGGHLLNGSLVYTTAELVIGELPELDFRREPDPTYGYRELTVYPAPKAGRKAKPSPKRP</sequence>